<feature type="domain" description="Aerobactin siderophore biosynthesis IucA/IucC-like C-terminal" evidence="3">
    <location>
        <begin position="404"/>
        <end position="561"/>
    </location>
</feature>
<dbReference type="Pfam" id="PF04183">
    <property type="entry name" value="IucA_IucC"/>
    <property type="match status" value="1"/>
</dbReference>
<evidence type="ECO:0000259" key="3">
    <source>
        <dbReference type="Pfam" id="PF06276"/>
    </source>
</evidence>
<dbReference type="InterPro" id="IPR022770">
    <property type="entry name" value="IucA/IucC-like_C"/>
</dbReference>
<evidence type="ECO:0000313" key="4">
    <source>
        <dbReference type="EMBL" id="MBB4020305.1"/>
    </source>
</evidence>
<organism evidence="4 5">
    <name type="scientific">Actibacterium naphthalenivorans</name>
    <dbReference type="NCBI Taxonomy" id="1614693"/>
    <lineage>
        <taxon>Bacteria</taxon>
        <taxon>Pseudomonadati</taxon>
        <taxon>Pseudomonadota</taxon>
        <taxon>Alphaproteobacteria</taxon>
        <taxon>Rhodobacterales</taxon>
        <taxon>Roseobacteraceae</taxon>
        <taxon>Actibacterium</taxon>
    </lineage>
</organism>
<reference evidence="4" key="1">
    <citation type="submission" date="2020-08" db="EMBL/GenBank/DDBJ databases">
        <title>Genomic Encyclopedia of Type Strains, Phase IV (KMG-IV): sequencing the most valuable type-strain genomes for metagenomic binning, comparative biology and taxonomic classification.</title>
        <authorList>
            <person name="Goeker M."/>
        </authorList>
    </citation>
    <scope>NUCLEOTIDE SEQUENCE [LARGE SCALE GENOMIC DNA]</scope>
    <source>
        <strain evidence="4">DSM 105040</strain>
    </source>
</reference>
<dbReference type="GO" id="GO:0019290">
    <property type="term" value="P:siderophore biosynthetic process"/>
    <property type="evidence" value="ECO:0007669"/>
    <property type="project" value="InterPro"/>
</dbReference>
<protein>
    <submittedName>
        <fullName evidence="4">Aerobactin synthase</fullName>
        <ecNumber evidence="4">6.3.2.39</ecNumber>
    </submittedName>
</protein>
<evidence type="ECO:0000256" key="1">
    <source>
        <dbReference type="ARBA" id="ARBA00004924"/>
    </source>
</evidence>
<dbReference type="InterPro" id="IPR007310">
    <property type="entry name" value="Aerobactin_biosyn_IucA/IucC_N"/>
</dbReference>
<feature type="domain" description="Aerobactin siderophore biosynthesis IucA/IucC N-terminal" evidence="2">
    <location>
        <begin position="141"/>
        <end position="383"/>
    </location>
</feature>
<dbReference type="EC" id="6.3.2.39" evidence="4"/>
<gene>
    <name evidence="4" type="ORF">GGR17_000096</name>
</gene>
<evidence type="ECO:0000313" key="5">
    <source>
        <dbReference type="Proteomes" id="UP000585681"/>
    </source>
</evidence>
<dbReference type="PANTHER" id="PTHR34384:SF6">
    <property type="entry name" value="STAPHYLOFERRIN B SYNTHASE"/>
    <property type="match status" value="1"/>
</dbReference>
<comment type="pathway">
    <text evidence="1">Siderophore biosynthesis.</text>
</comment>
<accession>A0A840C4C6</accession>
<dbReference type="Proteomes" id="UP000585681">
    <property type="component" value="Unassembled WGS sequence"/>
</dbReference>
<evidence type="ECO:0000259" key="2">
    <source>
        <dbReference type="Pfam" id="PF04183"/>
    </source>
</evidence>
<dbReference type="Gene3D" id="1.10.510.40">
    <property type="match status" value="1"/>
</dbReference>
<comment type="caution">
    <text evidence="4">The sequence shown here is derived from an EMBL/GenBank/DDBJ whole genome shotgun (WGS) entry which is preliminary data.</text>
</comment>
<proteinExistence type="predicted"/>
<name>A0A840C4C6_9RHOB</name>
<dbReference type="InterPro" id="IPR037455">
    <property type="entry name" value="LucA/IucC-like"/>
</dbReference>
<keyword evidence="5" id="KW-1185">Reference proteome</keyword>
<dbReference type="AlphaFoldDB" id="A0A840C4C6"/>
<dbReference type="Gene3D" id="6.10.250.3370">
    <property type="match status" value="1"/>
</dbReference>
<sequence>MNAPVPTPVKPDAWARAGRAALAKMISELSYEQVLAPECADGGAELRLASGVVYRFACTKGIWGNLLIDPETLSRTPAAGVPTPLQFVPDARAELGMTPATEANFLRELSNTLRQDIETAEKFGTLSADALIDLPVHALHAALEGHPKAVANKGRMGWGADDLARFAPEAGGTFQLFWLAADRRHCKIGTSDGSTERALIENCLGIEETCRLFAARTAAGVTADTHALIPVHPWQWNNVVQQAYVGELAERRLIPLGYFGGRYTATPSLRTLTSIDRPGSPDVKLALTILNTSAWRGIPGKYIAVGGALSDWLEGITQADPLLSSRVTVLRELRGIWYEHPVYAQVPDLPYQFAETLGVIWRDSASGRVAGGRRACLMAALLHRATDGTPLAAAHARRAGMGMEDWLRALFRVTVVPLYHYLTRYGVGFIAHGQNVTLVLENDVPVGMAVKDLQGDLDLIDQDFPELAGLDPEIRATLPRKPATHIIHDIQTAHFVTVLRFLSARLSACGAMGEETFYRILGEELQAHMKAHPELGERFAMFDLFTPTLPRVCINKVRLAIGYGDDAARPLPGLGTDLVNPLYICKAR</sequence>
<dbReference type="Pfam" id="PF06276">
    <property type="entry name" value="FhuF"/>
    <property type="match status" value="1"/>
</dbReference>
<keyword evidence="4" id="KW-0436">Ligase</keyword>
<dbReference type="PANTHER" id="PTHR34384">
    <property type="entry name" value="L-2,3-DIAMINOPROPANOATE--CITRATE LIGASE"/>
    <property type="match status" value="1"/>
</dbReference>
<dbReference type="Gene3D" id="3.30.310.280">
    <property type="match status" value="1"/>
</dbReference>
<dbReference type="RefSeq" id="WP_082386559.1">
    <property type="nucleotide sequence ID" value="NZ_JACIEQ010000001.1"/>
</dbReference>
<dbReference type="GO" id="GO:0016881">
    <property type="term" value="F:acid-amino acid ligase activity"/>
    <property type="evidence" value="ECO:0007669"/>
    <property type="project" value="UniProtKB-ARBA"/>
</dbReference>
<dbReference type="EMBL" id="JACIEQ010000001">
    <property type="protein sequence ID" value="MBB4020305.1"/>
    <property type="molecule type" value="Genomic_DNA"/>
</dbReference>